<dbReference type="InterPro" id="IPR000182">
    <property type="entry name" value="GNAT_dom"/>
</dbReference>
<evidence type="ECO:0000313" key="3">
    <source>
        <dbReference type="Proteomes" id="UP000030351"/>
    </source>
</evidence>
<dbReference type="EMBL" id="JRUQ01000045">
    <property type="protein sequence ID" value="KGT91661.1"/>
    <property type="molecule type" value="Genomic_DNA"/>
</dbReference>
<dbReference type="GO" id="GO:0008999">
    <property type="term" value="F:protein-N-terminal-alanine acetyltransferase activity"/>
    <property type="evidence" value="ECO:0007669"/>
    <property type="project" value="TreeGrafter"/>
</dbReference>
<dbReference type="PANTHER" id="PTHR43441">
    <property type="entry name" value="RIBOSOMAL-PROTEIN-SERINE ACETYLTRANSFERASE"/>
    <property type="match status" value="1"/>
</dbReference>
<dbReference type="eggNOG" id="COG1670">
    <property type="taxonomic scope" value="Bacteria"/>
</dbReference>
<dbReference type="InterPro" id="IPR016181">
    <property type="entry name" value="Acyl_CoA_acyltransferase"/>
</dbReference>
<dbReference type="STRING" id="371042.NG99_16730"/>
<dbReference type="SUPFAM" id="SSF55729">
    <property type="entry name" value="Acyl-CoA N-acyltransferases (Nat)"/>
    <property type="match status" value="1"/>
</dbReference>
<dbReference type="AlphaFoldDB" id="A0A0A3Z221"/>
<dbReference type="InterPro" id="IPR051908">
    <property type="entry name" value="Ribosomal_N-acetyltransferase"/>
</dbReference>
<dbReference type="Proteomes" id="UP000030351">
    <property type="component" value="Unassembled WGS sequence"/>
</dbReference>
<dbReference type="Pfam" id="PF13302">
    <property type="entry name" value="Acetyltransf_3"/>
    <property type="match status" value="1"/>
</dbReference>
<protein>
    <recommendedName>
        <fullName evidence="1">N-acetyltransferase domain-containing protein</fullName>
    </recommendedName>
</protein>
<accession>A0A0A3Z221</accession>
<evidence type="ECO:0000313" key="2">
    <source>
        <dbReference type="EMBL" id="KGT91661.1"/>
    </source>
</evidence>
<proteinExistence type="predicted"/>
<dbReference type="PANTHER" id="PTHR43441:SF2">
    <property type="entry name" value="FAMILY ACETYLTRANSFERASE, PUTATIVE (AFU_ORTHOLOGUE AFUA_7G00850)-RELATED"/>
    <property type="match status" value="1"/>
</dbReference>
<feature type="domain" description="N-acetyltransferase" evidence="1">
    <location>
        <begin position="39"/>
        <end position="197"/>
    </location>
</feature>
<comment type="caution">
    <text evidence="2">The sequence shown here is derived from an EMBL/GenBank/DDBJ whole genome shotgun (WGS) entry which is preliminary data.</text>
</comment>
<dbReference type="OrthoDB" id="5295305at2"/>
<dbReference type="FunFam" id="3.40.630.30:FF:000047">
    <property type="entry name" value="Acetyltransferase, GNAT family"/>
    <property type="match status" value="1"/>
</dbReference>
<dbReference type="PROSITE" id="PS51186">
    <property type="entry name" value="GNAT"/>
    <property type="match status" value="1"/>
</dbReference>
<evidence type="ECO:0000259" key="1">
    <source>
        <dbReference type="PROSITE" id="PS51186"/>
    </source>
</evidence>
<dbReference type="GO" id="GO:1990189">
    <property type="term" value="F:protein N-terminal-serine acetyltransferase activity"/>
    <property type="evidence" value="ECO:0007669"/>
    <property type="project" value="TreeGrafter"/>
</dbReference>
<dbReference type="Gene3D" id="3.40.630.30">
    <property type="match status" value="1"/>
</dbReference>
<gene>
    <name evidence="2" type="ORF">NG99_16730</name>
</gene>
<name>A0A0A3Z221_9GAMM</name>
<organism evidence="2 3">
    <name type="scientific">Erwinia typographi</name>
    <dbReference type="NCBI Taxonomy" id="371042"/>
    <lineage>
        <taxon>Bacteria</taxon>
        <taxon>Pseudomonadati</taxon>
        <taxon>Pseudomonadota</taxon>
        <taxon>Gammaproteobacteria</taxon>
        <taxon>Enterobacterales</taxon>
        <taxon>Erwiniaceae</taxon>
        <taxon>Erwinia</taxon>
    </lineage>
</organism>
<reference evidence="2 3" key="1">
    <citation type="submission" date="2014-10" db="EMBL/GenBank/DDBJ databases">
        <title>Genome sequence of Erwinia typographi M043b.</title>
        <authorList>
            <person name="Chan K.-G."/>
            <person name="Tan W.-S."/>
        </authorList>
    </citation>
    <scope>NUCLEOTIDE SEQUENCE [LARGE SCALE GENOMIC DNA]</scope>
    <source>
        <strain evidence="2 3">M043b</strain>
    </source>
</reference>
<keyword evidence="3" id="KW-1185">Reference proteome</keyword>
<sequence length="243" mass="27326">MEVSVSVRMNEYQQPVGEPMENWSPRQRPGPVTLKGRFCRLEPLDSAGHFADLYEAYGKAGDGRDWTYMFTGPFADEQQFHGHLNAAATSSDAVYYAVIDLSSGRAVGTLALMRIEPAHGVIEVGQVAFSPDLKRTPVSTEAHFLLMTYAIEQLGYRRYEWKCDSLNAPSRRAAERLGFIYEGLFRQAIVYKGRTRDTTWFSIIDADWPAVRAGFERWLDPANFDSQGQQKKSLAALRDQAGS</sequence>